<evidence type="ECO:0000313" key="1">
    <source>
        <dbReference type="EMBL" id="KAJ8014753.1"/>
    </source>
</evidence>
<sequence length="190" mass="22293">MKEDNDNLRKDINALRQEMGHKLDKLTEELRGLTERMEEAENQVERVEDFTLDLTEVLTESIKRQRSIQNKLTDLEYRSRRNYIRLFGVGEGEEGKSVTQFLTNLFKRAYESIGRVVWEHTAAHMKAGMELRKRGLEVEVPAVVTEEVVMETRLQKSLGWERGARPRREHRVPTAQRAKDRLIEFQRGGK</sequence>
<organism evidence="1 2">
    <name type="scientific">Dallia pectoralis</name>
    <name type="common">Alaska blackfish</name>
    <dbReference type="NCBI Taxonomy" id="75939"/>
    <lineage>
        <taxon>Eukaryota</taxon>
        <taxon>Metazoa</taxon>
        <taxon>Chordata</taxon>
        <taxon>Craniata</taxon>
        <taxon>Vertebrata</taxon>
        <taxon>Euteleostomi</taxon>
        <taxon>Actinopterygii</taxon>
        <taxon>Neopterygii</taxon>
        <taxon>Teleostei</taxon>
        <taxon>Protacanthopterygii</taxon>
        <taxon>Esociformes</taxon>
        <taxon>Umbridae</taxon>
        <taxon>Dallia</taxon>
    </lineage>
</organism>
<gene>
    <name evidence="1" type="ORF">DPEC_G00019000</name>
</gene>
<comment type="caution">
    <text evidence="1">The sequence shown here is derived from an EMBL/GenBank/DDBJ whole genome shotgun (WGS) entry which is preliminary data.</text>
</comment>
<protein>
    <submittedName>
        <fullName evidence="1">Uncharacterized protein</fullName>
    </submittedName>
</protein>
<reference evidence="1" key="1">
    <citation type="submission" date="2021-05" db="EMBL/GenBank/DDBJ databases">
        <authorList>
            <person name="Pan Q."/>
            <person name="Jouanno E."/>
            <person name="Zahm M."/>
            <person name="Klopp C."/>
            <person name="Cabau C."/>
            <person name="Louis A."/>
            <person name="Berthelot C."/>
            <person name="Parey E."/>
            <person name="Roest Crollius H."/>
            <person name="Montfort J."/>
            <person name="Robinson-Rechavi M."/>
            <person name="Bouchez O."/>
            <person name="Lampietro C."/>
            <person name="Lopez Roques C."/>
            <person name="Donnadieu C."/>
            <person name="Postlethwait J."/>
            <person name="Bobe J."/>
            <person name="Dillon D."/>
            <person name="Chandos A."/>
            <person name="von Hippel F."/>
            <person name="Guiguen Y."/>
        </authorList>
    </citation>
    <scope>NUCLEOTIDE SEQUENCE</scope>
    <source>
        <strain evidence="1">YG-Jan2019</strain>
    </source>
</reference>
<dbReference type="Proteomes" id="UP001157502">
    <property type="component" value="Chromosome 2"/>
</dbReference>
<evidence type="ECO:0000313" key="2">
    <source>
        <dbReference type="Proteomes" id="UP001157502"/>
    </source>
</evidence>
<accession>A0ACC2HGZ9</accession>
<keyword evidence="2" id="KW-1185">Reference proteome</keyword>
<dbReference type="EMBL" id="CM055729">
    <property type="protein sequence ID" value="KAJ8014753.1"/>
    <property type="molecule type" value="Genomic_DNA"/>
</dbReference>
<proteinExistence type="predicted"/>
<name>A0ACC2HGZ9_DALPE</name>